<gene>
    <name evidence="1" type="ORF">PACLA_8A063461</name>
</gene>
<organism evidence="1 2">
    <name type="scientific">Paramuricea clavata</name>
    <name type="common">Red gorgonian</name>
    <name type="synonym">Violescent sea-whip</name>
    <dbReference type="NCBI Taxonomy" id="317549"/>
    <lineage>
        <taxon>Eukaryota</taxon>
        <taxon>Metazoa</taxon>
        <taxon>Cnidaria</taxon>
        <taxon>Anthozoa</taxon>
        <taxon>Octocorallia</taxon>
        <taxon>Malacalcyonacea</taxon>
        <taxon>Plexauridae</taxon>
        <taxon>Paramuricea</taxon>
    </lineage>
</organism>
<evidence type="ECO:0000313" key="1">
    <source>
        <dbReference type="EMBL" id="CAB4046261.1"/>
    </source>
</evidence>
<feature type="non-terminal residue" evidence="1">
    <location>
        <position position="1"/>
    </location>
</feature>
<dbReference type="EMBL" id="CACRXK020048569">
    <property type="protein sequence ID" value="CAB4046261.1"/>
    <property type="molecule type" value="Genomic_DNA"/>
</dbReference>
<keyword evidence="2" id="KW-1185">Reference proteome</keyword>
<name>A0A6S7L076_PARCT</name>
<evidence type="ECO:0000313" key="2">
    <source>
        <dbReference type="Proteomes" id="UP001152795"/>
    </source>
</evidence>
<dbReference type="Gene3D" id="3.60.10.10">
    <property type="entry name" value="Endonuclease/exonuclease/phosphatase"/>
    <property type="match status" value="1"/>
</dbReference>
<reference evidence="1" key="1">
    <citation type="submission" date="2020-04" db="EMBL/GenBank/DDBJ databases">
        <authorList>
            <person name="Alioto T."/>
            <person name="Alioto T."/>
            <person name="Gomez Garrido J."/>
        </authorList>
    </citation>
    <scope>NUCLEOTIDE SEQUENCE</scope>
    <source>
        <strain evidence="1">A484AB</strain>
    </source>
</reference>
<dbReference type="OrthoDB" id="8069600at2759"/>
<proteinExistence type="predicted"/>
<dbReference type="Proteomes" id="UP001152795">
    <property type="component" value="Unassembled WGS sequence"/>
</dbReference>
<accession>A0A6S7L076</accession>
<sequence>KLYCPSCAPIELDESCNTNTNNTCIFGKLNDFLKNKGVKIFHQNVNGLVTKIEKLRLMLQETSKRIHIFGITESHLNKNIQDSEVAISGYNFIRKDRKNGCGGG</sequence>
<protein>
    <submittedName>
        <fullName evidence="1">Uncharacterized protein</fullName>
    </submittedName>
</protein>
<dbReference type="AlphaFoldDB" id="A0A6S7L076"/>
<comment type="caution">
    <text evidence="1">The sequence shown here is derived from an EMBL/GenBank/DDBJ whole genome shotgun (WGS) entry which is preliminary data.</text>
</comment>
<dbReference type="InterPro" id="IPR036691">
    <property type="entry name" value="Endo/exonu/phosph_ase_sf"/>
</dbReference>
<feature type="non-terminal residue" evidence="1">
    <location>
        <position position="104"/>
    </location>
</feature>